<gene>
    <name evidence="3" type="ORF">TEA_026908</name>
</gene>
<dbReference type="Proteomes" id="UP000306102">
    <property type="component" value="Unassembled WGS sequence"/>
</dbReference>
<dbReference type="CDD" id="cd16454">
    <property type="entry name" value="RING-H2_PA-TM-RING"/>
    <property type="match status" value="1"/>
</dbReference>
<dbReference type="FunFam" id="3.30.40.10:FF:000611">
    <property type="entry name" value="Zinc finger family protein"/>
    <property type="match status" value="1"/>
</dbReference>
<dbReference type="STRING" id="542762.A0A4S4DZT1"/>
<dbReference type="GO" id="GO:0006511">
    <property type="term" value="P:ubiquitin-dependent protein catabolic process"/>
    <property type="evidence" value="ECO:0007669"/>
    <property type="project" value="TreeGrafter"/>
</dbReference>
<dbReference type="AlphaFoldDB" id="A0A4S4DZT1"/>
<dbReference type="InterPro" id="IPR001841">
    <property type="entry name" value="Znf_RING"/>
</dbReference>
<keyword evidence="1" id="KW-0479">Metal-binding</keyword>
<organism evidence="3 4">
    <name type="scientific">Camellia sinensis var. sinensis</name>
    <name type="common">China tea</name>
    <dbReference type="NCBI Taxonomy" id="542762"/>
    <lineage>
        <taxon>Eukaryota</taxon>
        <taxon>Viridiplantae</taxon>
        <taxon>Streptophyta</taxon>
        <taxon>Embryophyta</taxon>
        <taxon>Tracheophyta</taxon>
        <taxon>Spermatophyta</taxon>
        <taxon>Magnoliopsida</taxon>
        <taxon>eudicotyledons</taxon>
        <taxon>Gunneridae</taxon>
        <taxon>Pentapetalae</taxon>
        <taxon>asterids</taxon>
        <taxon>Ericales</taxon>
        <taxon>Theaceae</taxon>
        <taxon>Camellia</taxon>
    </lineage>
</organism>
<sequence>MAGTLPGVEYARRRRFHQTSRWLESPTTAAFGSTRQSSFCLHSSHHESHLSSISNSLQKSTQRKAYEDEKLGGVARAAKVRLDERLRAQWNSETKRNNSQEKLRCMEGRRTMMATSDLQKEVFGLKKTLVGSMRFMSWAKLGWKGSEEQEECAICLENFKNGQTLVHLPCTHRFHSRCLVPWLHTNAHCPCCRKEILN</sequence>
<dbReference type="PANTHER" id="PTHR22765">
    <property type="entry name" value="RING FINGER AND PROTEASE ASSOCIATED DOMAIN-CONTAINING"/>
    <property type="match status" value="1"/>
</dbReference>
<comment type="caution">
    <text evidence="3">The sequence shown here is derived from an EMBL/GenBank/DDBJ whole genome shotgun (WGS) entry which is preliminary data.</text>
</comment>
<keyword evidence="1" id="KW-0863">Zinc-finger</keyword>
<evidence type="ECO:0000313" key="4">
    <source>
        <dbReference type="Proteomes" id="UP000306102"/>
    </source>
</evidence>
<dbReference type="PROSITE" id="PS50089">
    <property type="entry name" value="ZF_RING_2"/>
    <property type="match status" value="1"/>
</dbReference>
<evidence type="ECO:0000259" key="2">
    <source>
        <dbReference type="PROSITE" id="PS50089"/>
    </source>
</evidence>
<evidence type="ECO:0000256" key="1">
    <source>
        <dbReference type="PROSITE-ProRule" id="PRU00175"/>
    </source>
</evidence>
<dbReference type="GO" id="GO:0061630">
    <property type="term" value="F:ubiquitin protein ligase activity"/>
    <property type="evidence" value="ECO:0007669"/>
    <property type="project" value="TreeGrafter"/>
</dbReference>
<dbReference type="Pfam" id="PF13639">
    <property type="entry name" value="zf-RING_2"/>
    <property type="match status" value="1"/>
</dbReference>
<dbReference type="SMART" id="SM00184">
    <property type="entry name" value="RING"/>
    <property type="match status" value="1"/>
</dbReference>
<keyword evidence="1" id="KW-0862">Zinc</keyword>
<protein>
    <recommendedName>
        <fullName evidence="2">RING-type domain-containing protein</fullName>
    </recommendedName>
</protein>
<dbReference type="Gene3D" id="3.30.40.10">
    <property type="entry name" value="Zinc/RING finger domain, C3HC4 (zinc finger)"/>
    <property type="match status" value="1"/>
</dbReference>
<keyword evidence="4" id="KW-1185">Reference proteome</keyword>
<feature type="domain" description="RING-type" evidence="2">
    <location>
        <begin position="152"/>
        <end position="193"/>
    </location>
</feature>
<dbReference type="InterPro" id="IPR051826">
    <property type="entry name" value="E3_ubiquitin-ligase_domain"/>
</dbReference>
<dbReference type="GO" id="GO:0008270">
    <property type="term" value="F:zinc ion binding"/>
    <property type="evidence" value="ECO:0007669"/>
    <property type="project" value="UniProtKB-KW"/>
</dbReference>
<accession>A0A4S4DZT1</accession>
<dbReference type="EMBL" id="SDRB02008801">
    <property type="protein sequence ID" value="THG09003.1"/>
    <property type="molecule type" value="Genomic_DNA"/>
</dbReference>
<dbReference type="PANTHER" id="PTHR22765:SF303">
    <property type="entry name" value="RING-TYPE DOMAIN-CONTAINING PROTEIN"/>
    <property type="match status" value="1"/>
</dbReference>
<dbReference type="InterPro" id="IPR013083">
    <property type="entry name" value="Znf_RING/FYVE/PHD"/>
</dbReference>
<dbReference type="SUPFAM" id="SSF57850">
    <property type="entry name" value="RING/U-box"/>
    <property type="match status" value="1"/>
</dbReference>
<evidence type="ECO:0000313" key="3">
    <source>
        <dbReference type="EMBL" id="THG09003.1"/>
    </source>
</evidence>
<proteinExistence type="predicted"/>
<reference evidence="3 4" key="1">
    <citation type="journal article" date="2018" name="Proc. Natl. Acad. Sci. U.S.A.">
        <title>Draft genome sequence of Camellia sinensis var. sinensis provides insights into the evolution of the tea genome and tea quality.</title>
        <authorList>
            <person name="Wei C."/>
            <person name="Yang H."/>
            <person name="Wang S."/>
            <person name="Zhao J."/>
            <person name="Liu C."/>
            <person name="Gao L."/>
            <person name="Xia E."/>
            <person name="Lu Y."/>
            <person name="Tai Y."/>
            <person name="She G."/>
            <person name="Sun J."/>
            <person name="Cao H."/>
            <person name="Tong W."/>
            <person name="Gao Q."/>
            <person name="Li Y."/>
            <person name="Deng W."/>
            <person name="Jiang X."/>
            <person name="Wang W."/>
            <person name="Chen Q."/>
            <person name="Zhang S."/>
            <person name="Li H."/>
            <person name="Wu J."/>
            <person name="Wang P."/>
            <person name="Li P."/>
            <person name="Shi C."/>
            <person name="Zheng F."/>
            <person name="Jian J."/>
            <person name="Huang B."/>
            <person name="Shan D."/>
            <person name="Shi M."/>
            <person name="Fang C."/>
            <person name="Yue Y."/>
            <person name="Li F."/>
            <person name="Li D."/>
            <person name="Wei S."/>
            <person name="Han B."/>
            <person name="Jiang C."/>
            <person name="Yin Y."/>
            <person name="Xia T."/>
            <person name="Zhang Z."/>
            <person name="Bennetzen J.L."/>
            <person name="Zhao S."/>
            <person name="Wan X."/>
        </authorList>
    </citation>
    <scope>NUCLEOTIDE SEQUENCE [LARGE SCALE GENOMIC DNA]</scope>
    <source>
        <strain evidence="4">cv. Shuchazao</strain>
        <tissue evidence="3">Leaf</tissue>
    </source>
</reference>
<name>A0A4S4DZT1_CAMSN</name>